<accession>A0A4Z0HP44</accession>
<sequence length="90" mass="9995">MFNPQGKPTIKFQVTCSTSDVWTMVLEPPGTGFENLSPAEKMTVEFVASTDPLSNVPCIDVYEKNYVAVELVADYDDIRITNSSGVEFRI</sequence>
<dbReference type="AlphaFoldDB" id="A0A4Z0HP44"/>
<dbReference type="EMBL" id="RWKA01000006">
    <property type="protein sequence ID" value="TGB42944.1"/>
    <property type="molecule type" value="Genomic_DNA"/>
</dbReference>
<dbReference type="GeneID" id="98798167"/>
<protein>
    <submittedName>
        <fullName evidence="1">Uncharacterized protein</fullName>
    </submittedName>
</protein>
<keyword evidence="2" id="KW-1185">Reference proteome</keyword>
<dbReference type="RefSeq" id="WP_133058753.1">
    <property type="nucleotide sequence ID" value="NZ_JACKTU010000022.1"/>
</dbReference>
<evidence type="ECO:0000313" key="1">
    <source>
        <dbReference type="EMBL" id="TGB42944.1"/>
    </source>
</evidence>
<dbReference type="Proteomes" id="UP000297792">
    <property type="component" value="Unassembled WGS sequence"/>
</dbReference>
<evidence type="ECO:0000313" key="2">
    <source>
        <dbReference type="Proteomes" id="UP000297792"/>
    </source>
</evidence>
<proteinExistence type="predicted"/>
<organism evidence="1 2">
    <name type="scientific">Mycolicibacterium peregrinum</name>
    <name type="common">Mycobacterium peregrinum</name>
    <dbReference type="NCBI Taxonomy" id="43304"/>
    <lineage>
        <taxon>Bacteria</taxon>
        <taxon>Bacillati</taxon>
        <taxon>Actinomycetota</taxon>
        <taxon>Actinomycetes</taxon>
        <taxon>Mycobacteriales</taxon>
        <taxon>Mycobacteriaceae</taxon>
        <taxon>Mycolicibacterium</taxon>
    </lineage>
</organism>
<dbReference type="OrthoDB" id="9873688at2"/>
<comment type="caution">
    <text evidence="1">The sequence shown here is derived from an EMBL/GenBank/DDBJ whole genome shotgun (WGS) entry which is preliminary data.</text>
</comment>
<reference evidence="1 2" key="1">
    <citation type="submission" date="2018-12" db="EMBL/GenBank/DDBJ databases">
        <title>Draft genome sequences of Mycolicibacterium peregrinum isolated from a pig with lymphadenitis and from soil on the same Japanese pig farm.</title>
        <authorList>
            <person name="Komatsu T."/>
            <person name="Ohya K."/>
            <person name="Sawai K."/>
            <person name="Odoi J.O."/>
            <person name="Otsu K."/>
            <person name="Ota A."/>
            <person name="Ito T."/>
            <person name="Kawai M."/>
            <person name="Maruyama F."/>
        </authorList>
    </citation>
    <scope>NUCLEOTIDE SEQUENCE [LARGE SCALE GENOMIC DNA]</scope>
    <source>
        <strain evidence="1 2">138</strain>
    </source>
</reference>
<name>A0A4Z0HP44_MYCPR</name>
<gene>
    <name evidence="1" type="ORF">EJD98_14080</name>
</gene>